<sequence>MKLPENFKRSHLLLRIWLWAAVRSTEFHNCQLCLQSPLIEVKLPENTCRYGYLQFEITINRPMLMIVTPWEVCLDFAHARKQVGEIIDLHPVNDVPF</sequence>
<accession>A0ABT3B3S3</accession>
<name>A0ABT3B3S3_9CYAN</name>
<gene>
    <name evidence="1" type="ORF">OGM63_21345</name>
</gene>
<organism evidence="1 2">
    <name type="scientific">Plectonema radiosum NIES-515</name>
    <dbReference type="NCBI Taxonomy" id="2986073"/>
    <lineage>
        <taxon>Bacteria</taxon>
        <taxon>Bacillati</taxon>
        <taxon>Cyanobacteriota</taxon>
        <taxon>Cyanophyceae</taxon>
        <taxon>Oscillatoriophycideae</taxon>
        <taxon>Oscillatoriales</taxon>
        <taxon>Microcoleaceae</taxon>
        <taxon>Plectonema</taxon>
    </lineage>
</organism>
<dbReference type="RefSeq" id="WP_263747668.1">
    <property type="nucleotide sequence ID" value="NZ_JAOWRF010000302.1"/>
</dbReference>
<protein>
    <submittedName>
        <fullName evidence="1">Uncharacterized protein</fullName>
    </submittedName>
</protein>
<evidence type="ECO:0000313" key="2">
    <source>
        <dbReference type="Proteomes" id="UP001526143"/>
    </source>
</evidence>
<comment type="caution">
    <text evidence="1">The sequence shown here is derived from an EMBL/GenBank/DDBJ whole genome shotgun (WGS) entry which is preliminary data.</text>
</comment>
<dbReference type="EMBL" id="JAOWRF010000302">
    <property type="protein sequence ID" value="MCV3216023.1"/>
    <property type="molecule type" value="Genomic_DNA"/>
</dbReference>
<keyword evidence="2" id="KW-1185">Reference proteome</keyword>
<dbReference type="Proteomes" id="UP001526143">
    <property type="component" value="Unassembled WGS sequence"/>
</dbReference>
<proteinExistence type="predicted"/>
<evidence type="ECO:0000313" key="1">
    <source>
        <dbReference type="EMBL" id="MCV3216023.1"/>
    </source>
</evidence>
<reference evidence="1 2" key="1">
    <citation type="submission" date="2022-10" db="EMBL/GenBank/DDBJ databases">
        <title>Identification of biosynthetic pathway for the production of the potent trypsin inhibitor radiosumin.</title>
        <authorList>
            <person name="Fewer D.P."/>
            <person name="Delbaje E."/>
            <person name="Ouyang X."/>
            <person name="Agostino P.D."/>
            <person name="Wahlsten M."/>
            <person name="Jokela J."/>
            <person name="Permi P."/>
            <person name="Haapaniemi E."/>
            <person name="Koistinen H."/>
        </authorList>
    </citation>
    <scope>NUCLEOTIDE SEQUENCE [LARGE SCALE GENOMIC DNA]</scope>
    <source>
        <strain evidence="1 2">NIES-515</strain>
    </source>
</reference>